<organism evidence="8 9">
    <name type="scientific">Herbaspirillum lusitanum</name>
    <dbReference type="NCBI Taxonomy" id="213312"/>
    <lineage>
        <taxon>Bacteria</taxon>
        <taxon>Pseudomonadati</taxon>
        <taxon>Pseudomonadota</taxon>
        <taxon>Betaproteobacteria</taxon>
        <taxon>Burkholderiales</taxon>
        <taxon>Oxalobacteraceae</taxon>
        <taxon>Herbaspirillum</taxon>
    </lineage>
</organism>
<feature type="domain" description="Phospholipid/glycerol acyltransferase" evidence="7">
    <location>
        <begin position="62"/>
        <end position="174"/>
    </location>
</feature>
<dbReference type="CDD" id="cd07989">
    <property type="entry name" value="LPLAT_AGPAT-like"/>
    <property type="match status" value="1"/>
</dbReference>
<keyword evidence="5 8" id="KW-0012">Acyltransferase</keyword>
<evidence type="ECO:0000256" key="5">
    <source>
        <dbReference type="ARBA" id="ARBA00023315"/>
    </source>
</evidence>
<dbReference type="Pfam" id="PF01553">
    <property type="entry name" value="Acyltransferase"/>
    <property type="match status" value="1"/>
</dbReference>
<keyword evidence="2" id="KW-0444">Lipid biosynthesis</keyword>
<keyword evidence="9" id="KW-1185">Reference proteome</keyword>
<dbReference type="SMART" id="SM00563">
    <property type="entry name" value="PlsC"/>
    <property type="match status" value="1"/>
</dbReference>
<evidence type="ECO:0000256" key="4">
    <source>
        <dbReference type="ARBA" id="ARBA00023098"/>
    </source>
</evidence>
<dbReference type="SUPFAM" id="SSF69593">
    <property type="entry name" value="Glycerol-3-phosphate (1)-acyltransferase"/>
    <property type="match status" value="1"/>
</dbReference>
<comment type="pathway">
    <text evidence="1">Lipid metabolism.</text>
</comment>
<gene>
    <name evidence="8" type="ORF">PQR62_10040</name>
</gene>
<name>A0ABW9A6T9_9BURK</name>
<keyword evidence="3" id="KW-0808">Transferase</keyword>
<evidence type="ECO:0000256" key="2">
    <source>
        <dbReference type="ARBA" id="ARBA00022516"/>
    </source>
</evidence>
<dbReference type="PANTHER" id="PTHR10434">
    <property type="entry name" value="1-ACYL-SN-GLYCEROL-3-PHOSPHATE ACYLTRANSFERASE"/>
    <property type="match status" value="1"/>
</dbReference>
<dbReference type="InterPro" id="IPR002123">
    <property type="entry name" value="Plipid/glycerol_acylTrfase"/>
</dbReference>
<evidence type="ECO:0000259" key="7">
    <source>
        <dbReference type="SMART" id="SM00563"/>
    </source>
</evidence>
<dbReference type="Proteomes" id="UP001629246">
    <property type="component" value="Unassembled WGS sequence"/>
</dbReference>
<evidence type="ECO:0000256" key="6">
    <source>
        <dbReference type="SAM" id="MobiDB-lite"/>
    </source>
</evidence>
<dbReference type="EMBL" id="JAQQFM010000004">
    <property type="protein sequence ID" value="MFL9924606.1"/>
    <property type="molecule type" value="Genomic_DNA"/>
</dbReference>
<feature type="region of interest" description="Disordered" evidence="6">
    <location>
        <begin position="244"/>
        <end position="267"/>
    </location>
</feature>
<evidence type="ECO:0000256" key="1">
    <source>
        <dbReference type="ARBA" id="ARBA00005189"/>
    </source>
</evidence>
<reference evidence="8 9" key="1">
    <citation type="journal article" date="2024" name="Chem. Sci.">
        <title>Discovery of megapolipeptins by genome mining of a Burkholderiales bacteria collection.</title>
        <authorList>
            <person name="Paulo B.S."/>
            <person name="Recchia M.J.J."/>
            <person name="Lee S."/>
            <person name="Fergusson C.H."/>
            <person name="Romanowski S.B."/>
            <person name="Hernandez A."/>
            <person name="Krull N."/>
            <person name="Liu D.Y."/>
            <person name="Cavanagh H."/>
            <person name="Bos A."/>
            <person name="Gray C.A."/>
            <person name="Murphy B.T."/>
            <person name="Linington R.G."/>
            <person name="Eustaquio A.S."/>
        </authorList>
    </citation>
    <scope>NUCLEOTIDE SEQUENCE [LARGE SCALE GENOMIC DNA]</scope>
    <source>
        <strain evidence="8 9">RL21-008-BIB-A</strain>
    </source>
</reference>
<evidence type="ECO:0000313" key="8">
    <source>
        <dbReference type="EMBL" id="MFL9924606.1"/>
    </source>
</evidence>
<dbReference type="RefSeq" id="WP_408157415.1">
    <property type="nucleotide sequence ID" value="NZ_JAQQFM010000004.1"/>
</dbReference>
<evidence type="ECO:0000313" key="9">
    <source>
        <dbReference type="Proteomes" id="UP001629246"/>
    </source>
</evidence>
<dbReference type="PANTHER" id="PTHR10434:SF64">
    <property type="entry name" value="1-ACYL-SN-GLYCEROL-3-PHOSPHATE ACYLTRANSFERASE-RELATED"/>
    <property type="match status" value="1"/>
</dbReference>
<keyword evidence="4" id="KW-0443">Lipid metabolism</keyword>
<proteinExistence type="predicted"/>
<dbReference type="GO" id="GO:0016746">
    <property type="term" value="F:acyltransferase activity"/>
    <property type="evidence" value="ECO:0007669"/>
    <property type="project" value="UniProtKB-KW"/>
</dbReference>
<evidence type="ECO:0000256" key="3">
    <source>
        <dbReference type="ARBA" id="ARBA00022679"/>
    </source>
</evidence>
<protein>
    <submittedName>
        <fullName evidence="8">1-acyl-sn-glycerol-3-phosphate acyltransferase</fullName>
    </submittedName>
</protein>
<accession>A0ABW9A6T9</accession>
<sequence>MFVLRLLRLVTHLFVGMAICAFLFPFTSAKGQEAHIRRWSRRLLRICGIHIRIDSPHPIPRSLLISNHVSWLDIFVVNSLQPCRFVAKSDIRAWPLIGWLCAKTGTIFISRGKASDVRRIFKDLVDSIGRGEHVAFFPEGTTSAQGTLLPFHANLFEAAIDARVPVQPYALRYLDRDGNLHPAANFIGDTTIVDSILAILKSRGMTAELKQLEVIPTAGAHRRELARLAHRVVAGGLGYAGEEEISPVSAPAGNPPETRPDPQAAPQ</sequence>
<comment type="caution">
    <text evidence="8">The sequence shown here is derived from an EMBL/GenBank/DDBJ whole genome shotgun (WGS) entry which is preliminary data.</text>
</comment>